<dbReference type="RefSeq" id="XP_001031235.1">
    <property type="nucleotide sequence ID" value="XM_001031235.1"/>
</dbReference>
<sequence>MKDSFQRERKSFESQDFYESQSYSQQISTNINSNAQDEESKLPSLKYHEHKYAVSDDYDSDSQTNRKSLQQNLLSNKRKTQQQQNQNDQTQSTPSQYDFTSQNQYIGLNSPFISIHRNQFSLDYSDRYHAQMLYNQIDQQNEYQVYQETDDHQPSDNHLEQQVYAEDSQSSQYSFNFSEHEVWPALVNFLYSFFIALLVTYLIGAGILMAIYAILGDNQQLA</sequence>
<dbReference type="Proteomes" id="UP000009168">
    <property type="component" value="Unassembled WGS sequence"/>
</dbReference>
<dbReference type="KEGG" id="tet:TTHERM_00895850"/>
<feature type="region of interest" description="Disordered" evidence="1">
    <location>
        <begin position="74"/>
        <end position="97"/>
    </location>
</feature>
<keyword evidence="2 3" id="KW-0812">Transmembrane</keyword>
<keyword evidence="2" id="KW-0472">Membrane</keyword>
<dbReference type="AlphaFoldDB" id="Q22E42"/>
<dbReference type="GeneID" id="7835605"/>
<accession>Q22E42</accession>
<keyword evidence="2" id="KW-1133">Transmembrane helix</keyword>
<feature type="region of interest" description="Disordered" evidence="1">
    <location>
        <begin position="1"/>
        <end position="45"/>
    </location>
</feature>
<evidence type="ECO:0000313" key="3">
    <source>
        <dbReference type="EMBL" id="EAR83572.1"/>
    </source>
</evidence>
<evidence type="ECO:0000256" key="1">
    <source>
        <dbReference type="SAM" id="MobiDB-lite"/>
    </source>
</evidence>
<dbReference type="InParanoid" id="Q22E42"/>
<organism evidence="3 4">
    <name type="scientific">Tetrahymena thermophila (strain SB210)</name>
    <dbReference type="NCBI Taxonomy" id="312017"/>
    <lineage>
        <taxon>Eukaryota</taxon>
        <taxon>Sar</taxon>
        <taxon>Alveolata</taxon>
        <taxon>Ciliophora</taxon>
        <taxon>Intramacronucleata</taxon>
        <taxon>Oligohymenophorea</taxon>
        <taxon>Hymenostomatida</taxon>
        <taxon>Tetrahymenina</taxon>
        <taxon>Tetrahymenidae</taxon>
        <taxon>Tetrahymena</taxon>
    </lineage>
</organism>
<feature type="compositionally biased region" description="Low complexity" evidence="1">
    <location>
        <begin position="81"/>
        <end position="96"/>
    </location>
</feature>
<protein>
    <submittedName>
        <fullName evidence="3">Transmembrane protein, putative</fullName>
    </submittedName>
</protein>
<evidence type="ECO:0000313" key="4">
    <source>
        <dbReference type="Proteomes" id="UP000009168"/>
    </source>
</evidence>
<keyword evidence="4" id="KW-1185">Reference proteome</keyword>
<feature type="compositionally biased region" description="Basic and acidic residues" evidence="1">
    <location>
        <begin position="1"/>
        <end position="13"/>
    </location>
</feature>
<reference evidence="4" key="1">
    <citation type="journal article" date="2006" name="PLoS Biol.">
        <title>Macronuclear genome sequence of the ciliate Tetrahymena thermophila, a model eukaryote.</title>
        <authorList>
            <person name="Eisen J.A."/>
            <person name="Coyne R.S."/>
            <person name="Wu M."/>
            <person name="Wu D."/>
            <person name="Thiagarajan M."/>
            <person name="Wortman J.R."/>
            <person name="Badger J.H."/>
            <person name="Ren Q."/>
            <person name="Amedeo P."/>
            <person name="Jones K.M."/>
            <person name="Tallon L.J."/>
            <person name="Delcher A.L."/>
            <person name="Salzberg S.L."/>
            <person name="Silva J.C."/>
            <person name="Haas B.J."/>
            <person name="Majoros W.H."/>
            <person name="Farzad M."/>
            <person name="Carlton J.M."/>
            <person name="Smith R.K. Jr."/>
            <person name="Garg J."/>
            <person name="Pearlman R.E."/>
            <person name="Karrer K.M."/>
            <person name="Sun L."/>
            <person name="Manning G."/>
            <person name="Elde N.C."/>
            <person name="Turkewitz A.P."/>
            <person name="Asai D.J."/>
            <person name="Wilkes D.E."/>
            <person name="Wang Y."/>
            <person name="Cai H."/>
            <person name="Collins K."/>
            <person name="Stewart B.A."/>
            <person name="Lee S.R."/>
            <person name="Wilamowska K."/>
            <person name="Weinberg Z."/>
            <person name="Ruzzo W.L."/>
            <person name="Wloga D."/>
            <person name="Gaertig J."/>
            <person name="Frankel J."/>
            <person name="Tsao C.-C."/>
            <person name="Gorovsky M.A."/>
            <person name="Keeling P.J."/>
            <person name="Waller R.F."/>
            <person name="Patron N.J."/>
            <person name="Cherry J.M."/>
            <person name="Stover N.A."/>
            <person name="Krieger C.J."/>
            <person name="del Toro C."/>
            <person name="Ryder H.F."/>
            <person name="Williamson S.C."/>
            <person name="Barbeau R.A."/>
            <person name="Hamilton E.P."/>
            <person name="Orias E."/>
        </authorList>
    </citation>
    <scope>NUCLEOTIDE SEQUENCE [LARGE SCALE GENOMIC DNA]</scope>
    <source>
        <strain evidence="4">SB210</strain>
    </source>
</reference>
<feature type="transmembrane region" description="Helical" evidence="2">
    <location>
        <begin position="189"/>
        <end position="215"/>
    </location>
</feature>
<gene>
    <name evidence="3" type="ORF">TTHERM_00895850</name>
</gene>
<name>Q22E42_TETTS</name>
<dbReference type="HOGENOM" id="CLU_1247554_0_0_1"/>
<proteinExistence type="predicted"/>
<dbReference type="EMBL" id="GG662758">
    <property type="protein sequence ID" value="EAR83572.1"/>
    <property type="molecule type" value="Genomic_DNA"/>
</dbReference>
<evidence type="ECO:0000256" key="2">
    <source>
        <dbReference type="SAM" id="Phobius"/>
    </source>
</evidence>
<feature type="compositionally biased region" description="Polar residues" evidence="1">
    <location>
        <begin position="17"/>
        <end position="35"/>
    </location>
</feature>